<name>A0ABP6LBR8_9ACTN</name>
<sequence>MTPSLPLLAAVSLVVGLLSAPVTGATATGRPPLDLTAPARAITAGSPASGAPDVAERSGAPDVAEHVPVHTAAERERVLGYWTPRRMAAALPLDPLAKVTGALRRLSARAGARLVVPARGPHSPSSGAPGGLALPSRTAGARWTGGGMVGRTTGRVFLTIGGSDFVCSASSVRSANRDLVVTAGHCVKDGAGAWADNWTFVPGYAQGRRPYGQYTARRMFVAGPWSRKGDDSHDIGMVAVGTSGGRHLGDVVGGQNIAFGTPRGRSTSGFGFPADTPYDGEHLVYCAGPLRDDPNGQTTGQGMRCDMTAGSSGGPWLAGFDASTGRGTIVSVSSFKYSDDRRTMYGPYFGGSARDLYVAAGRA</sequence>
<accession>A0ABP6LBR8</accession>
<comment type="caution">
    <text evidence="4">The sequence shown here is derived from an EMBL/GenBank/DDBJ whole genome shotgun (WGS) entry which is preliminary data.</text>
</comment>
<evidence type="ECO:0000256" key="1">
    <source>
        <dbReference type="ARBA" id="ARBA00022729"/>
    </source>
</evidence>
<evidence type="ECO:0000313" key="5">
    <source>
        <dbReference type="Proteomes" id="UP001499930"/>
    </source>
</evidence>
<dbReference type="SUPFAM" id="SSF50494">
    <property type="entry name" value="Trypsin-like serine proteases"/>
    <property type="match status" value="1"/>
</dbReference>
<dbReference type="EMBL" id="BAAAWD010000029">
    <property type="protein sequence ID" value="GAA3038824.1"/>
    <property type="molecule type" value="Genomic_DNA"/>
</dbReference>
<dbReference type="InterPro" id="IPR043504">
    <property type="entry name" value="Peptidase_S1_PA_chymotrypsin"/>
</dbReference>
<organism evidence="4 5">
    <name type="scientific">Streptosporangium longisporum</name>
    <dbReference type="NCBI Taxonomy" id="46187"/>
    <lineage>
        <taxon>Bacteria</taxon>
        <taxon>Bacillati</taxon>
        <taxon>Actinomycetota</taxon>
        <taxon>Actinomycetes</taxon>
        <taxon>Streptosporangiales</taxon>
        <taxon>Streptosporangiaceae</taxon>
        <taxon>Streptosporangium</taxon>
    </lineage>
</organism>
<proteinExistence type="predicted"/>
<evidence type="ECO:0000256" key="2">
    <source>
        <dbReference type="SAM" id="MobiDB-lite"/>
    </source>
</evidence>
<dbReference type="InterPro" id="IPR009003">
    <property type="entry name" value="Peptidase_S1_PA"/>
</dbReference>
<keyword evidence="1 3" id="KW-0732">Signal</keyword>
<protein>
    <submittedName>
        <fullName evidence="4">Peptidase</fullName>
    </submittedName>
</protein>
<feature type="chain" id="PRO_5045314229" evidence="3">
    <location>
        <begin position="25"/>
        <end position="363"/>
    </location>
</feature>
<dbReference type="InterPro" id="IPR050966">
    <property type="entry name" value="Glutamyl_endopeptidase"/>
</dbReference>
<reference evidence="5" key="1">
    <citation type="journal article" date="2019" name="Int. J. Syst. Evol. Microbiol.">
        <title>The Global Catalogue of Microorganisms (GCM) 10K type strain sequencing project: providing services to taxonomists for standard genome sequencing and annotation.</title>
        <authorList>
            <consortium name="The Broad Institute Genomics Platform"/>
            <consortium name="The Broad Institute Genome Sequencing Center for Infectious Disease"/>
            <person name="Wu L."/>
            <person name="Ma J."/>
        </authorList>
    </citation>
    <scope>NUCLEOTIDE SEQUENCE [LARGE SCALE GENOMIC DNA]</scope>
    <source>
        <strain evidence="5">JCM 3106</strain>
    </source>
</reference>
<evidence type="ECO:0000313" key="4">
    <source>
        <dbReference type="EMBL" id="GAA3038824.1"/>
    </source>
</evidence>
<evidence type="ECO:0000256" key="3">
    <source>
        <dbReference type="SAM" id="SignalP"/>
    </source>
</evidence>
<dbReference type="Proteomes" id="UP001499930">
    <property type="component" value="Unassembled WGS sequence"/>
</dbReference>
<dbReference type="Gene3D" id="2.40.10.10">
    <property type="entry name" value="Trypsin-like serine proteases"/>
    <property type="match status" value="2"/>
</dbReference>
<dbReference type="PANTHER" id="PTHR15462">
    <property type="entry name" value="SERINE PROTEASE"/>
    <property type="match status" value="1"/>
</dbReference>
<dbReference type="RefSeq" id="WP_344906697.1">
    <property type="nucleotide sequence ID" value="NZ_BAAAWD010000029.1"/>
</dbReference>
<gene>
    <name evidence="4" type="ORF">GCM10017559_78700</name>
</gene>
<dbReference type="PROSITE" id="PS00134">
    <property type="entry name" value="TRYPSIN_HIS"/>
    <property type="match status" value="1"/>
</dbReference>
<feature type="signal peptide" evidence="3">
    <location>
        <begin position="1"/>
        <end position="24"/>
    </location>
</feature>
<dbReference type="InterPro" id="IPR018114">
    <property type="entry name" value="TRYPSIN_HIS"/>
</dbReference>
<keyword evidence="5" id="KW-1185">Reference proteome</keyword>
<feature type="region of interest" description="Disordered" evidence="2">
    <location>
        <begin position="44"/>
        <end position="69"/>
    </location>
</feature>